<evidence type="ECO:0000313" key="4">
    <source>
        <dbReference type="EMBL" id="CAF3790495.1"/>
    </source>
</evidence>
<evidence type="ECO:0000259" key="3">
    <source>
        <dbReference type="PROSITE" id="PS50158"/>
    </source>
</evidence>
<keyword evidence="1" id="KW-0862">Zinc</keyword>
<evidence type="ECO:0000256" key="1">
    <source>
        <dbReference type="PROSITE-ProRule" id="PRU00047"/>
    </source>
</evidence>
<dbReference type="InterPro" id="IPR001878">
    <property type="entry name" value="Znf_CCHC"/>
</dbReference>
<evidence type="ECO:0000313" key="5">
    <source>
        <dbReference type="Proteomes" id="UP000676336"/>
    </source>
</evidence>
<feature type="region of interest" description="Disordered" evidence="2">
    <location>
        <begin position="1"/>
        <end position="30"/>
    </location>
</feature>
<gene>
    <name evidence="4" type="ORF">SMN809_LOCUS602</name>
</gene>
<keyword evidence="1" id="KW-0479">Metal-binding</keyword>
<comment type="caution">
    <text evidence="4">The sequence shown here is derived from an EMBL/GenBank/DDBJ whole genome shotgun (WGS) entry which is preliminary data.</text>
</comment>
<dbReference type="AlphaFoldDB" id="A0A8S2J2E4"/>
<accession>A0A8S2J2E4</accession>
<dbReference type="GO" id="GO:0003676">
    <property type="term" value="F:nucleic acid binding"/>
    <property type="evidence" value="ECO:0007669"/>
    <property type="project" value="InterPro"/>
</dbReference>
<dbReference type="EMBL" id="CAJOBI010000071">
    <property type="protein sequence ID" value="CAF3790495.1"/>
    <property type="molecule type" value="Genomic_DNA"/>
</dbReference>
<dbReference type="SUPFAM" id="SSF57756">
    <property type="entry name" value="Retrovirus zinc finger-like domains"/>
    <property type="match status" value="1"/>
</dbReference>
<organism evidence="4 5">
    <name type="scientific">Rotaria magnacalcarata</name>
    <dbReference type="NCBI Taxonomy" id="392030"/>
    <lineage>
        <taxon>Eukaryota</taxon>
        <taxon>Metazoa</taxon>
        <taxon>Spiralia</taxon>
        <taxon>Gnathifera</taxon>
        <taxon>Rotifera</taxon>
        <taxon>Eurotatoria</taxon>
        <taxon>Bdelloidea</taxon>
        <taxon>Philodinida</taxon>
        <taxon>Philodinidae</taxon>
        <taxon>Rotaria</taxon>
    </lineage>
</organism>
<name>A0A8S2J2E4_9BILA</name>
<sequence>MLPKRGRSRGGGGENCGRGELTDSSKLDQTPKNTEITCKQLEQQSIKLFTISPLILLSHNRNILVKIGRQIDAMHVFAEKANQISNPTQCFKCMRFGHVAKRCNARNSICANCGDKHSTEQYFNLNQKLCLYKQQQKQRIQQTIERYTTTISKPPPTAPNINDNEDFPSLTKTNLNYSSNTHIQIKDVLKEKMLEIIEQITQRI</sequence>
<feature type="domain" description="CCHC-type" evidence="3">
    <location>
        <begin position="90"/>
        <end position="103"/>
    </location>
</feature>
<protein>
    <recommendedName>
        <fullName evidence="3">CCHC-type domain-containing protein</fullName>
    </recommendedName>
</protein>
<evidence type="ECO:0000256" key="2">
    <source>
        <dbReference type="SAM" id="MobiDB-lite"/>
    </source>
</evidence>
<dbReference type="Proteomes" id="UP000676336">
    <property type="component" value="Unassembled WGS sequence"/>
</dbReference>
<dbReference type="Gene3D" id="4.10.60.10">
    <property type="entry name" value="Zinc finger, CCHC-type"/>
    <property type="match status" value="1"/>
</dbReference>
<dbReference type="InterPro" id="IPR036875">
    <property type="entry name" value="Znf_CCHC_sf"/>
</dbReference>
<dbReference type="PROSITE" id="PS50158">
    <property type="entry name" value="ZF_CCHC"/>
    <property type="match status" value="1"/>
</dbReference>
<dbReference type="GO" id="GO:0008270">
    <property type="term" value="F:zinc ion binding"/>
    <property type="evidence" value="ECO:0007669"/>
    <property type="project" value="UniProtKB-KW"/>
</dbReference>
<keyword evidence="1" id="KW-0863">Zinc-finger</keyword>
<reference evidence="4" key="1">
    <citation type="submission" date="2021-02" db="EMBL/GenBank/DDBJ databases">
        <authorList>
            <person name="Nowell W R."/>
        </authorList>
    </citation>
    <scope>NUCLEOTIDE SEQUENCE</scope>
</reference>
<proteinExistence type="predicted"/>